<evidence type="ECO:0000256" key="16">
    <source>
        <dbReference type="SAM" id="SignalP"/>
    </source>
</evidence>
<gene>
    <name evidence="19" type="primary">amiE</name>
    <name evidence="19" type="ORF">LT85_2476</name>
</gene>
<dbReference type="AlphaFoldDB" id="A0A0A1FD76"/>
<dbReference type="Proteomes" id="UP000030302">
    <property type="component" value="Chromosome"/>
</dbReference>
<evidence type="ECO:0000256" key="3">
    <source>
        <dbReference type="ARBA" id="ARBA00022448"/>
    </source>
</evidence>
<evidence type="ECO:0000256" key="14">
    <source>
        <dbReference type="PROSITE-ProRule" id="PRU01360"/>
    </source>
</evidence>
<dbReference type="Gene3D" id="2.170.130.10">
    <property type="entry name" value="TonB-dependent receptor, plug domain"/>
    <property type="match status" value="1"/>
</dbReference>
<evidence type="ECO:0000256" key="11">
    <source>
        <dbReference type="ARBA" id="ARBA00023136"/>
    </source>
</evidence>
<dbReference type="SUPFAM" id="SSF56935">
    <property type="entry name" value="Porins"/>
    <property type="match status" value="1"/>
</dbReference>
<evidence type="ECO:0000256" key="2">
    <source>
        <dbReference type="ARBA" id="ARBA00009810"/>
    </source>
</evidence>
<evidence type="ECO:0000259" key="17">
    <source>
        <dbReference type="Pfam" id="PF00593"/>
    </source>
</evidence>
<dbReference type="InterPro" id="IPR036942">
    <property type="entry name" value="Beta-barrel_TonB_sf"/>
</dbReference>
<evidence type="ECO:0000256" key="1">
    <source>
        <dbReference type="ARBA" id="ARBA00004571"/>
    </source>
</evidence>
<evidence type="ECO:0000259" key="18">
    <source>
        <dbReference type="Pfam" id="PF07715"/>
    </source>
</evidence>
<dbReference type="KEGG" id="care:LT85_2476"/>
<dbReference type="STRING" id="279058.LT85_2476"/>
<dbReference type="GO" id="GO:0009279">
    <property type="term" value="C:cell outer membrane"/>
    <property type="evidence" value="ECO:0007669"/>
    <property type="project" value="UniProtKB-SubCell"/>
</dbReference>
<evidence type="ECO:0000313" key="20">
    <source>
        <dbReference type="Proteomes" id="UP000030302"/>
    </source>
</evidence>
<evidence type="ECO:0000256" key="9">
    <source>
        <dbReference type="ARBA" id="ARBA00023065"/>
    </source>
</evidence>
<comment type="similarity">
    <text evidence="2 14 15">Belongs to the TonB-dependent receptor family.</text>
</comment>
<evidence type="ECO:0000256" key="7">
    <source>
        <dbReference type="ARBA" id="ARBA00022729"/>
    </source>
</evidence>
<sequence length="804" mass="87275">MNKHSHPVVRRKSARIAFAVSALCASLAGGHAAAQTVAQDVSATTTGGTEAAPDKDGGQITTVEISTRKTRSTVSMSGNEIQKILPGVNPLKALETLPGVSFQTADPWGNNEQNLSLFVHGFNGQQLGYTMDGVPLGDQQYGNYNGLSPQRAVTSENVRSVVLSTGAGDLGTASTSNLGGTIDTFSSDPLQKYNVNVQQTVGSHNTSRTFIRVDTGEFGDGNSAYFSALHHEARAWDFNGRQSNDQFNAKFVHDSSAGRLTLFADYSDKTEPNEDSTVHVAGETSAPYTRSFLYPNFAAAQAYLSPTGATPAADGNNYHNYYSDAQRTDFLTYAKYEANISPDLTWTNQIYFHHDDGVGVVAGPIGVAGLPALFAVYYPNQNLKQVFGNSGYATRTTEYTINRDGYISTLHWDLGNHQIETGIWLEHNRSEAYRRWYALDVNNPSSPYTRPSNPLITQYGSGIDNKVAQFHLQDEWKLRPNLALQAGFKSSLQFADGQFPVQEAPAAIGNGSQALPVGEIVTKSWFLPGVGVRWDLSKQDQIFANIQKNMRQFVTYGAGGASPWSLASQQAFDLFKSTAKPETSITYELGLRDTRQLDWGVVKAFDGQIDLYHVDFSNRLLSISPTPVISSIIGGNAILANVGSVKTDGVDLAGTLHFGNNVSFYDAISYNHSQYEDNYTSGTSVVQTAGKTVPGAPTWMNKFVATATVAGVEVQLIGDFVGKRYATYTNDLHVSSYFLMGLNLSGKLPYMGSLLKNPRWNFNVANLANRQGVLEVVVGAASGTYNTYPIPPRQAFLTLKADFS</sequence>
<evidence type="ECO:0000256" key="8">
    <source>
        <dbReference type="ARBA" id="ARBA00023004"/>
    </source>
</evidence>
<keyword evidence="13 14" id="KW-0998">Cell outer membrane</keyword>
<keyword evidence="5" id="KW-0410">Iron transport</keyword>
<comment type="subcellular location">
    <subcellularLocation>
        <location evidence="1 14">Cell outer membrane</location>
        <topology evidence="1 14">Multi-pass membrane protein</topology>
    </subcellularLocation>
</comment>
<dbReference type="PROSITE" id="PS52016">
    <property type="entry name" value="TONB_DEPENDENT_REC_3"/>
    <property type="match status" value="1"/>
</dbReference>
<keyword evidence="4 14" id="KW-1134">Transmembrane beta strand</keyword>
<evidence type="ECO:0000256" key="12">
    <source>
        <dbReference type="ARBA" id="ARBA00023170"/>
    </source>
</evidence>
<proteinExistence type="inferred from homology"/>
<dbReference type="InterPro" id="IPR000531">
    <property type="entry name" value="Beta-barrel_TonB"/>
</dbReference>
<dbReference type="InterPro" id="IPR012910">
    <property type="entry name" value="Plug_dom"/>
</dbReference>
<feature type="domain" description="TonB-dependent receptor plug" evidence="18">
    <location>
        <begin position="70"/>
        <end position="178"/>
    </location>
</feature>
<evidence type="ECO:0000256" key="15">
    <source>
        <dbReference type="RuleBase" id="RU003357"/>
    </source>
</evidence>
<feature type="domain" description="TonB-dependent receptor-like beta-barrel" evidence="17">
    <location>
        <begin position="288"/>
        <end position="767"/>
    </location>
</feature>
<keyword evidence="9" id="KW-0406">Ion transport</keyword>
<dbReference type="EMBL" id="CP009962">
    <property type="protein sequence ID" value="AIY41634.1"/>
    <property type="molecule type" value="Genomic_DNA"/>
</dbReference>
<keyword evidence="11 14" id="KW-0472">Membrane</keyword>
<evidence type="ECO:0000256" key="10">
    <source>
        <dbReference type="ARBA" id="ARBA00023077"/>
    </source>
</evidence>
<dbReference type="PANTHER" id="PTHR32552">
    <property type="entry name" value="FERRICHROME IRON RECEPTOR-RELATED"/>
    <property type="match status" value="1"/>
</dbReference>
<evidence type="ECO:0000256" key="5">
    <source>
        <dbReference type="ARBA" id="ARBA00022496"/>
    </source>
</evidence>
<keyword evidence="3 14" id="KW-0813">Transport</keyword>
<keyword evidence="7 16" id="KW-0732">Signal</keyword>
<evidence type="ECO:0000256" key="13">
    <source>
        <dbReference type="ARBA" id="ARBA00023237"/>
    </source>
</evidence>
<dbReference type="PANTHER" id="PTHR32552:SF89">
    <property type="entry name" value="CATECHOLATE SIDEROPHORE RECEPTOR FIU"/>
    <property type="match status" value="1"/>
</dbReference>
<dbReference type="Gene3D" id="2.40.170.20">
    <property type="entry name" value="TonB-dependent receptor, beta-barrel domain"/>
    <property type="match status" value="1"/>
</dbReference>
<name>A0A0A1FD76_9BURK</name>
<evidence type="ECO:0000256" key="6">
    <source>
        <dbReference type="ARBA" id="ARBA00022692"/>
    </source>
</evidence>
<protein>
    <submittedName>
        <fullName evidence="19">TonB-dependent receptor</fullName>
    </submittedName>
</protein>
<dbReference type="OrthoDB" id="15609at2"/>
<keyword evidence="20" id="KW-1185">Reference proteome</keyword>
<keyword evidence="12 19" id="KW-0675">Receptor</keyword>
<keyword evidence="8" id="KW-0408">Iron</keyword>
<organism evidence="19 20">
    <name type="scientific">Collimonas arenae</name>
    <dbReference type="NCBI Taxonomy" id="279058"/>
    <lineage>
        <taxon>Bacteria</taxon>
        <taxon>Pseudomonadati</taxon>
        <taxon>Pseudomonadota</taxon>
        <taxon>Betaproteobacteria</taxon>
        <taxon>Burkholderiales</taxon>
        <taxon>Oxalobacteraceae</taxon>
        <taxon>Collimonas</taxon>
    </lineage>
</organism>
<accession>A0A0A1FD76</accession>
<evidence type="ECO:0000313" key="19">
    <source>
        <dbReference type="EMBL" id="AIY41634.1"/>
    </source>
</evidence>
<dbReference type="InterPro" id="IPR037066">
    <property type="entry name" value="Plug_dom_sf"/>
</dbReference>
<dbReference type="HOGENOM" id="CLU_017621_1_0_4"/>
<evidence type="ECO:0000256" key="4">
    <source>
        <dbReference type="ARBA" id="ARBA00022452"/>
    </source>
</evidence>
<dbReference type="Pfam" id="PF07715">
    <property type="entry name" value="Plug"/>
    <property type="match status" value="1"/>
</dbReference>
<dbReference type="RefSeq" id="WP_038489120.1">
    <property type="nucleotide sequence ID" value="NZ_CP009962.1"/>
</dbReference>
<dbReference type="InterPro" id="IPR039426">
    <property type="entry name" value="TonB-dep_rcpt-like"/>
</dbReference>
<feature type="chain" id="PRO_5001974182" evidence="16">
    <location>
        <begin position="35"/>
        <end position="804"/>
    </location>
</feature>
<dbReference type="GO" id="GO:0015344">
    <property type="term" value="F:siderophore uptake transmembrane transporter activity"/>
    <property type="evidence" value="ECO:0007669"/>
    <property type="project" value="TreeGrafter"/>
</dbReference>
<keyword evidence="10 15" id="KW-0798">TonB box</keyword>
<keyword evidence="6 14" id="KW-0812">Transmembrane</keyword>
<feature type="signal peptide" evidence="16">
    <location>
        <begin position="1"/>
        <end position="34"/>
    </location>
</feature>
<dbReference type="Pfam" id="PF00593">
    <property type="entry name" value="TonB_dep_Rec_b-barrel"/>
    <property type="match status" value="1"/>
</dbReference>
<reference evidence="20" key="1">
    <citation type="journal article" date="2014" name="Soil Biol. Biochem.">
        <title>Structure and function of bacterial communities in ageing soils: Insights from the Mendocino ecological staircase.</title>
        <authorList>
            <person name="Uroz S."/>
            <person name="Tech J.J."/>
            <person name="Sawaya N.A."/>
            <person name="Frey-Klett P."/>
            <person name="Leveau J.H.J."/>
        </authorList>
    </citation>
    <scope>NUCLEOTIDE SEQUENCE [LARGE SCALE GENOMIC DNA]</scope>
    <source>
        <strain evidence="20">Cal35</strain>
    </source>
</reference>